<organism evidence="2 3">
    <name type="scientific">Iris pallida</name>
    <name type="common">Sweet iris</name>
    <dbReference type="NCBI Taxonomy" id="29817"/>
    <lineage>
        <taxon>Eukaryota</taxon>
        <taxon>Viridiplantae</taxon>
        <taxon>Streptophyta</taxon>
        <taxon>Embryophyta</taxon>
        <taxon>Tracheophyta</taxon>
        <taxon>Spermatophyta</taxon>
        <taxon>Magnoliopsida</taxon>
        <taxon>Liliopsida</taxon>
        <taxon>Asparagales</taxon>
        <taxon>Iridaceae</taxon>
        <taxon>Iridoideae</taxon>
        <taxon>Irideae</taxon>
        <taxon>Iris</taxon>
    </lineage>
</organism>
<dbReference type="GO" id="GO:0004519">
    <property type="term" value="F:endonuclease activity"/>
    <property type="evidence" value="ECO:0007669"/>
    <property type="project" value="UniProtKB-KW"/>
</dbReference>
<feature type="region of interest" description="Disordered" evidence="1">
    <location>
        <begin position="96"/>
        <end position="115"/>
    </location>
</feature>
<feature type="region of interest" description="Disordered" evidence="1">
    <location>
        <begin position="24"/>
        <end position="59"/>
    </location>
</feature>
<keyword evidence="2" id="KW-0378">Hydrolase</keyword>
<gene>
    <name evidence="2" type="ORF">M6B38_388430</name>
</gene>
<keyword evidence="2" id="KW-0255">Endonuclease</keyword>
<dbReference type="EMBL" id="JANAVB010024098">
    <property type="protein sequence ID" value="KAJ6822544.1"/>
    <property type="molecule type" value="Genomic_DNA"/>
</dbReference>
<reference evidence="2" key="1">
    <citation type="journal article" date="2023" name="GigaByte">
        <title>Genome assembly of the bearded iris, Iris pallida Lam.</title>
        <authorList>
            <person name="Bruccoleri R.E."/>
            <person name="Oakeley E.J."/>
            <person name="Faust A.M.E."/>
            <person name="Altorfer M."/>
            <person name="Dessus-Babus S."/>
            <person name="Burckhardt D."/>
            <person name="Oertli M."/>
            <person name="Naumann U."/>
            <person name="Petersen F."/>
            <person name="Wong J."/>
        </authorList>
    </citation>
    <scope>NUCLEOTIDE SEQUENCE</scope>
    <source>
        <strain evidence="2">GSM-AAB239-AS_SAM_17_03QT</strain>
    </source>
</reference>
<dbReference type="AlphaFoldDB" id="A0AAX6G1E9"/>
<keyword evidence="2" id="KW-0540">Nuclease</keyword>
<keyword evidence="3" id="KW-1185">Reference proteome</keyword>
<evidence type="ECO:0000313" key="3">
    <source>
        <dbReference type="Proteomes" id="UP001140949"/>
    </source>
</evidence>
<proteinExistence type="predicted"/>
<dbReference type="Proteomes" id="UP001140949">
    <property type="component" value="Unassembled WGS sequence"/>
</dbReference>
<protein>
    <submittedName>
        <fullName evidence="2">Flap endonuclease GEN-like 1</fullName>
    </submittedName>
</protein>
<accession>A0AAX6G1E9</accession>
<comment type="caution">
    <text evidence="2">The sequence shown here is derived from an EMBL/GenBank/DDBJ whole genome shotgun (WGS) entry which is preliminary data.</text>
</comment>
<evidence type="ECO:0000256" key="1">
    <source>
        <dbReference type="SAM" id="MobiDB-lite"/>
    </source>
</evidence>
<evidence type="ECO:0000313" key="2">
    <source>
        <dbReference type="EMBL" id="KAJ6822544.1"/>
    </source>
</evidence>
<feature type="compositionally biased region" description="Basic and acidic residues" evidence="1">
    <location>
        <begin position="106"/>
        <end position="115"/>
    </location>
</feature>
<name>A0AAX6G1E9_IRIPA</name>
<reference evidence="2" key="2">
    <citation type="submission" date="2023-04" db="EMBL/GenBank/DDBJ databases">
        <authorList>
            <person name="Bruccoleri R.E."/>
            <person name="Oakeley E.J."/>
            <person name="Faust A.-M."/>
            <person name="Dessus-Babus S."/>
            <person name="Altorfer M."/>
            <person name="Burckhardt D."/>
            <person name="Oertli M."/>
            <person name="Naumann U."/>
            <person name="Petersen F."/>
            <person name="Wong J."/>
        </authorList>
    </citation>
    <scope>NUCLEOTIDE SEQUENCE</scope>
    <source>
        <strain evidence="2">GSM-AAB239-AS_SAM_17_03QT</strain>
        <tissue evidence="2">Leaf</tissue>
    </source>
</reference>
<sequence length="115" mass="12456">MYLWRRHGFWAERRMEAAAALVSSGGRRSAHRRPHGGGISQAASSTHGGVRLRRSSPVEGTTATKLGLCAGLWWTQKGEPHGGCHVWEALRSSPVRGATEEGDLGCSRRGDPRVI</sequence>